<dbReference type="EMBL" id="PJQL01000450">
    <property type="protein sequence ID" value="RCH95600.1"/>
    <property type="molecule type" value="Genomic_DNA"/>
</dbReference>
<reference evidence="2 3" key="1">
    <citation type="journal article" date="2018" name="G3 (Bethesda)">
        <title>Phylogenetic and Phylogenomic Definition of Rhizopus Species.</title>
        <authorList>
            <person name="Gryganskyi A.P."/>
            <person name="Golan J."/>
            <person name="Dolatabadi S."/>
            <person name="Mondo S."/>
            <person name="Robb S."/>
            <person name="Idnurm A."/>
            <person name="Muszewska A."/>
            <person name="Steczkiewicz K."/>
            <person name="Masonjones S."/>
            <person name="Liao H.L."/>
            <person name="Gajdeczka M.T."/>
            <person name="Anike F."/>
            <person name="Vuek A."/>
            <person name="Anishchenko I.M."/>
            <person name="Voigt K."/>
            <person name="de Hoog G.S."/>
            <person name="Smith M.E."/>
            <person name="Heitman J."/>
            <person name="Vilgalys R."/>
            <person name="Stajich J.E."/>
        </authorList>
    </citation>
    <scope>NUCLEOTIDE SEQUENCE [LARGE SCALE GENOMIC DNA]</scope>
    <source>
        <strain evidence="2 3">CBS 357.93</strain>
    </source>
</reference>
<name>A0A367K0A2_RHIAZ</name>
<organism evidence="2 3">
    <name type="scientific">Rhizopus azygosporus</name>
    <name type="common">Rhizopus microsporus var. azygosporus</name>
    <dbReference type="NCBI Taxonomy" id="86630"/>
    <lineage>
        <taxon>Eukaryota</taxon>
        <taxon>Fungi</taxon>
        <taxon>Fungi incertae sedis</taxon>
        <taxon>Mucoromycota</taxon>
        <taxon>Mucoromycotina</taxon>
        <taxon>Mucoromycetes</taxon>
        <taxon>Mucorales</taxon>
        <taxon>Mucorineae</taxon>
        <taxon>Rhizopodaceae</taxon>
        <taxon>Rhizopus</taxon>
    </lineage>
</organism>
<evidence type="ECO:0000256" key="1">
    <source>
        <dbReference type="SAM" id="MobiDB-lite"/>
    </source>
</evidence>
<keyword evidence="3" id="KW-1185">Reference proteome</keyword>
<gene>
    <name evidence="2" type="ORF">CU097_014572</name>
</gene>
<proteinExistence type="predicted"/>
<sequence length="143" mass="16558">MAIEEVYKDASHLLSQEGKKLSWNKFILDMKNRIISNYNGEEHKKYKSLWKHAYRTTAKNLKLNFDTISHEDEWEVIEKELPSPYKSQSGPSLSSKTSSNSNHNTSSLDPAHSMILNPNDPSWFNHFSSEDLVEIKEHVDHSL</sequence>
<protein>
    <submittedName>
        <fullName evidence="2">Uncharacterized protein</fullName>
    </submittedName>
</protein>
<feature type="compositionally biased region" description="Low complexity" evidence="1">
    <location>
        <begin position="83"/>
        <end position="108"/>
    </location>
</feature>
<accession>A0A367K0A2</accession>
<feature type="region of interest" description="Disordered" evidence="1">
    <location>
        <begin position="79"/>
        <end position="112"/>
    </location>
</feature>
<dbReference type="AlphaFoldDB" id="A0A367K0A2"/>
<evidence type="ECO:0000313" key="2">
    <source>
        <dbReference type="EMBL" id="RCH95600.1"/>
    </source>
</evidence>
<feature type="non-terminal residue" evidence="2">
    <location>
        <position position="143"/>
    </location>
</feature>
<comment type="caution">
    <text evidence="2">The sequence shown here is derived from an EMBL/GenBank/DDBJ whole genome shotgun (WGS) entry which is preliminary data.</text>
</comment>
<dbReference type="Proteomes" id="UP000252139">
    <property type="component" value="Unassembled WGS sequence"/>
</dbReference>
<evidence type="ECO:0000313" key="3">
    <source>
        <dbReference type="Proteomes" id="UP000252139"/>
    </source>
</evidence>
<dbReference type="OrthoDB" id="10393602at2759"/>